<dbReference type="GO" id="GO:0016491">
    <property type="term" value="F:oxidoreductase activity"/>
    <property type="evidence" value="ECO:0007669"/>
    <property type="project" value="InterPro"/>
</dbReference>
<dbReference type="InterPro" id="IPR009081">
    <property type="entry name" value="PP-bd_ACP"/>
</dbReference>
<sequence>MNPPIAEFLFNLSEQGIKLWFDGDRLRCNAPKQVLTPDLQMQLTERKPEILAFLQSLSEPSAAGLDLPAIVPDQNNRHQPFPLNEMQQAYWIGRMDSFDMGNVSIHSYTEIEINDFDLARFSHAWNQLINRHDMLRAVVLPDGQQQILAQVPPYAIQQLDWRDQEAETVRVQSAAIRDRLSHQMLPLEQWPQFEILAARLDETRTRIHISLEGWCLDGRSLQLLFRELKALYEAPTAPMPVLDLSFRDYVLAVIALENSPFYQKSLAYWQRRIPTLPPPPELPLAQNPAALKTPRFVNFKYTLERQALQQLTSRAAQAGLTLACTLLTVYAEVIHLWSKSSRFTLNVPRFNRLPLHPQVNDIMGELASFTLLEVDCSVDEPFTARAKRIQTQLWQDLEHDAVSGVRLLRELAKQQGKASGSAMPIVFTTTPQEITPQALSHQQTVGDIPLGEVVYSVYQTPQVWLDNIYYSDADGSLTYTWQVVADLFPEGMVEDMFDAACRLLQRLASEETAWQDTQQPLIPPAQLEQRFALNSQTIALPNQLLHQLFAAQVARQPQQAAVVTSTHTLTYEALSWRSNQVGHRLRQLGVTPNQLVAVVMEKGWEQIVAVMGILAAGGAYVPIDPTLPQERFLYLLEDSQVNIVLTQSWLEPNLPWTNNVKRLCLDVGGFNAGEFDTGEFAAESTAPLQPVQTLDDLAYVIYTSGSTGLPKGVMITHRNVVNVVVYTNERFQINSGDRILSLTALNHDLSVYDLFGLVSAGGTLVLPNADAVKDPHHWADLMIRHRVTLWNSVPAMMEMWVDAVEPQAASFPNLRLAILGGDWLPVSLPQRLRALVPQIQILSIGGPTETTIWNIGYLIEQVDPDWKSIPYGQPMSNSKYYILNAALENCPTWVPGTMYCAGVQVAKGYWRNQEKTRDRFTLHPRTGEHLYCTGDLGRYLPDGNIEFLGRVDFQIKLRGQRIEAGEIEATLTQHPRVRSAVVTAVGEPSNPQGLAAYVVLDQSIDQSANPSQKPELPKLADRVNPLGGVLLDPVERIEFKLKQLGLQQFQPTQPTVQLPQPERDAALIQAYLQRQSYRQFLDRPLSLTQLGQWLSVLLPITVDGSPLPKYRYASAGGLYPIQAYLFVKPDRIQGLEAGFYYYHPIDHRLAYLNAASEMTSQIYDSKNQPIFEQSAFSLFLIGQLRAIAPMYGELARDFCLLEAGYISQLLMEAATEQAIGLCPIGSLEEGLSKLLSLESSQILLHSFVGGGIEPSWMTQWLQPVPDRQPEAIADQLRHFLQQKLPSHMVPSAYIVLDALPLTSNGKVNRLALPAPDLLPQVRQAYVIPQTESEQLIAGVWREILQLETVGIYDNFFELGGNSLLMVRTQAKLQALLHQDIPIVDLFKSPTIHSLANYLSHNKKTKTSTEQGNERAKLRSDRQAIREQRKQSR</sequence>
<dbReference type="FunFam" id="3.40.50.980:FF:000001">
    <property type="entry name" value="Non-ribosomal peptide synthetase"/>
    <property type="match status" value="1"/>
</dbReference>
<dbReference type="GO" id="GO:0005737">
    <property type="term" value="C:cytoplasm"/>
    <property type="evidence" value="ECO:0007669"/>
    <property type="project" value="TreeGrafter"/>
</dbReference>
<feature type="region of interest" description="Disordered" evidence="5">
    <location>
        <begin position="1402"/>
        <end position="1432"/>
    </location>
</feature>
<reference evidence="7" key="2">
    <citation type="journal article" date="2022" name="Microbiol. Resour. Announc.">
        <title>Metagenome Sequencing to Explore Phylogenomics of Terrestrial Cyanobacteria.</title>
        <authorList>
            <person name="Ward R.D."/>
            <person name="Stajich J.E."/>
            <person name="Johansen J.R."/>
            <person name="Huntemann M."/>
            <person name="Clum A."/>
            <person name="Foster B."/>
            <person name="Foster B."/>
            <person name="Roux S."/>
            <person name="Palaniappan K."/>
            <person name="Varghese N."/>
            <person name="Mukherjee S."/>
            <person name="Reddy T.B.K."/>
            <person name="Daum C."/>
            <person name="Copeland A."/>
            <person name="Chen I.A."/>
            <person name="Ivanova N.N."/>
            <person name="Kyrpides N.C."/>
            <person name="Shapiro N."/>
            <person name="Eloe-Fadrosh E.A."/>
            <person name="Pietrasiak N."/>
        </authorList>
    </citation>
    <scope>NUCLEOTIDE SEQUENCE</scope>
    <source>
        <strain evidence="7">UHER 2000/2452</strain>
    </source>
</reference>
<dbReference type="Gene3D" id="3.30.300.30">
    <property type="match status" value="2"/>
</dbReference>
<accession>A0A951QF21</accession>
<dbReference type="PRINTS" id="PR00154">
    <property type="entry name" value="AMPBINDING"/>
</dbReference>
<dbReference type="NCBIfam" id="TIGR01733">
    <property type="entry name" value="AA-adenyl-dom"/>
    <property type="match status" value="1"/>
</dbReference>
<dbReference type="FunFam" id="3.40.50.12780:FF:000012">
    <property type="entry name" value="Non-ribosomal peptide synthetase"/>
    <property type="match status" value="1"/>
</dbReference>
<dbReference type="EMBL" id="JAHHHD010000025">
    <property type="protein sequence ID" value="MBW4660744.1"/>
    <property type="molecule type" value="Genomic_DNA"/>
</dbReference>
<dbReference type="InterPro" id="IPR000873">
    <property type="entry name" value="AMP-dep_synth/lig_dom"/>
</dbReference>
<dbReference type="PANTHER" id="PTHR45527:SF10">
    <property type="entry name" value="PYOCHELIN SYNTHASE PCHF"/>
    <property type="match status" value="1"/>
</dbReference>
<dbReference type="Gene3D" id="3.40.50.12780">
    <property type="entry name" value="N-terminal domain of ligase-like"/>
    <property type="match status" value="1"/>
</dbReference>
<evidence type="ECO:0000259" key="6">
    <source>
        <dbReference type="PROSITE" id="PS50075"/>
    </source>
</evidence>
<dbReference type="SUPFAM" id="SSF52777">
    <property type="entry name" value="CoA-dependent acyltransferases"/>
    <property type="match status" value="2"/>
</dbReference>
<evidence type="ECO:0000256" key="3">
    <source>
        <dbReference type="ARBA" id="ARBA00022553"/>
    </source>
</evidence>
<evidence type="ECO:0000256" key="5">
    <source>
        <dbReference type="SAM" id="MobiDB-lite"/>
    </source>
</evidence>
<dbReference type="FunFam" id="3.30.559.30:FF:000006">
    <property type="entry name" value="Yersiniabactin polyketide/non-ribosomal peptide synthetase"/>
    <property type="match status" value="1"/>
</dbReference>
<dbReference type="Gene3D" id="3.30.559.30">
    <property type="entry name" value="Nonribosomal peptide synthetase, condensation domain"/>
    <property type="match status" value="1"/>
</dbReference>
<dbReference type="GO" id="GO:0016874">
    <property type="term" value="F:ligase activity"/>
    <property type="evidence" value="ECO:0007669"/>
    <property type="project" value="UniProtKB-KW"/>
</dbReference>
<dbReference type="InterPro" id="IPR029479">
    <property type="entry name" value="Nitroreductase"/>
</dbReference>
<dbReference type="InterPro" id="IPR057737">
    <property type="entry name" value="Condensation_MtbB-like"/>
</dbReference>
<dbReference type="InterPro" id="IPR036736">
    <property type="entry name" value="ACP-like_sf"/>
</dbReference>
<dbReference type="InterPro" id="IPR044894">
    <property type="entry name" value="TubC_N_sf"/>
</dbReference>
<evidence type="ECO:0000313" key="7">
    <source>
        <dbReference type="EMBL" id="MBW4660744.1"/>
    </source>
</evidence>
<dbReference type="GO" id="GO:0008610">
    <property type="term" value="P:lipid biosynthetic process"/>
    <property type="evidence" value="ECO:0007669"/>
    <property type="project" value="UniProtKB-ARBA"/>
</dbReference>
<dbReference type="InterPro" id="IPR000415">
    <property type="entry name" value="Nitroreductase-like"/>
</dbReference>
<evidence type="ECO:0000256" key="4">
    <source>
        <dbReference type="ARBA" id="ARBA00022598"/>
    </source>
</evidence>
<evidence type="ECO:0000256" key="1">
    <source>
        <dbReference type="ARBA" id="ARBA00001957"/>
    </source>
</evidence>
<dbReference type="Pfam" id="PF00668">
    <property type="entry name" value="Condensation"/>
    <property type="match status" value="1"/>
</dbReference>
<dbReference type="PROSITE" id="PS00455">
    <property type="entry name" value="AMP_BINDING"/>
    <property type="match status" value="1"/>
</dbReference>
<dbReference type="InterPro" id="IPR045851">
    <property type="entry name" value="AMP-bd_C_sf"/>
</dbReference>
<dbReference type="Gene3D" id="3.30.559.10">
    <property type="entry name" value="Chloramphenicol acetyltransferase-like domain"/>
    <property type="match status" value="1"/>
</dbReference>
<keyword evidence="2" id="KW-0596">Phosphopantetheine</keyword>
<dbReference type="InterPro" id="IPR001242">
    <property type="entry name" value="Condensation_dom"/>
</dbReference>
<name>A0A951QF21_9CYAN</name>
<comment type="caution">
    <text evidence="7">The sequence shown here is derived from an EMBL/GenBank/DDBJ whole genome shotgun (WGS) entry which is preliminary data.</text>
</comment>
<evidence type="ECO:0000313" key="8">
    <source>
        <dbReference type="Proteomes" id="UP000757435"/>
    </source>
</evidence>
<dbReference type="SUPFAM" id="SSF55469">
    <property type="entry name" value="FMN-dependent nitroreductase-like"/>
    <property type="match status" value="1"/>
</dbReference>
<proteinExistence type="predicted"/>
<gene>
    <name evidence="7" type="ORF">KME15_18885</name>
</gene>
<dbReference type="FunFam" id="3.30.559.10:FF:000023">
    <property type="entry name" value="Non-ribosomal peptide synthetase"/>
    <property type="match status" value="1"/>
</dbReference>
<dbReference type="PANTHER" id="PTHR45527">
    <property type="entry name" value="NONRIBOSOMAL PEPTIDE SYNTHETASE"/>
    <property type="match status" value="1"/>
</dbReference>
<dbReference type="GO" id="GO:0031177">
    <property type="term" value="F:phosphopantetheine binding"/>
    <property type="evidence" value="ECO:0007669"/>
    <property type="project" value="TreeGrafter"/>
</dbReference>
<dbReference type="InterPro" id="IPR020845">
    <property type="entry name" value="AMP-binding_CS"/>
</dbReference>
<dbReference type="SUPFAM" id="SSF56801">
    <property type="entry name" value="Acetyl-CoA synthetase-like"/>
    <property type="match status" value="1"/>
</dbReference>
<feature type="domain" description="Carrier" evidence="6">
    <location>
        <begin position="1327"/>
        <end position="1402"/>
    </location>
</feature>
<dbReference type="Pfam" id="PF00501">
    <property type="entry name" value="AMP-binding"/>
    <property type="match status" value="1"/>
</dbReference>
<dbReference type="InterPro" id="IPR020459">
    <property type="entry name" value="AMP-binding"/>
</dbReference>
<feature type="compositionally biased region" description="Basic and acidic residues" evidence="5">
    <location>
        <begin position="1411"/>
        <end position="1432"/>
    </location>
</feature>
<dbReference type="Gene3D" id="1.10.10.1830">
    <property type="entry name" value="Non-ribosomal peptide synthase, adenylation domain"/>
    <property type="match status" value="1"/>
</dbReference>
<organism evidence="7 8">
    <name type="scientific">Drouetiella hepatica Uher 2000/2452</name>
    <dbReference type="NCBI Taxonomy" id="904376"/>
    <lineage>
        <taxon>Bacteria</taxon>
        <taxon>Bacillati</taxon>
        <taxon>Cyanobacteriota</taxon>
        <taxon>Cyanophyceae</taxon>
        <taxon>Oculatellales</taxon>
        <taxon>Oculatellaceae</taxon>
        <taxon>Drouetiella</taxon>
    </lineage>
</organism>
<dbReference type="CDD" id="cd02142">
    <property type="entry name" value="McbC_SagB-like_oxidoreductase"/>
    <property type="match status" value="1"/>
</dbReference>
<reference evidence="7" key="1">
    <citation type="submission" date="2021-05" db="EMBL/GenBank/DDBJ databases">
        <authorList>
            <person name="Pietrasiak N."/>
            <person name="Ward R."/>
            <person name="Stajich J.E."/>
            <person name="Kurbessoian T."/>
        </authorList>
    </citation>
    <scope>NUCLEOTIDE SEQUENCE</scope>
    <source>
        <strain evidence="7">UHER 2000/2452</strain>
    </source>
</reference>
<evidence type="ECO:0000256" key="2">
    <source>
        <dbReference type="ARBA" id="ARBA00022450"/>
    </source>
</evidence>
<comment type="cofactor">
    <cofactor evidence="1">
        <name>pantetheine 4'-phosphate</name>
        <dbReference type="ChEBI" id="CHEBI:47942"/>
    </cofactor>
</comment>
<dbReference type="Gene3D" id="1.10.1200.10">
    <property type="entry name" value="ACP-like"/>
    <property type="match status" value="1"/>
</dbReference>
<dbReference type="InterPro" id="IPR010071">
    <property type="entry name" value="AA_adenyl_dom"/>
</dbReference>
<dbReference type="InterPro" id="IPR042099">
    <property type="entry name" value="ANL_N_sf"/>
</dbReference>
<dbReference type="Pfam" id="PF18563">
    <property type="entry name" value="TubC_N"/>
    <property type="match status" value="1"/>
</dbReference>
<dbReference type="PROSITE" id="PS50075">
    <property type="entry name" value="CARRIER"/>
    <property type="match status" value="1"/>
</dbReference>
<dbReference type="Proteomes" id="UP000757435">
    <property type="component" value="Unassembled WGS sequence"/>
</dbReference>
<dbReference type="GO" id="GO:0043041">
    <property type="term" value="P:amino acid activation for nonribosomal peptide biosynthetic process"/>
    <property type="evidence" value="ECO:0007669"/>
    <property type="project" value="TreeGrafter"/>
</dbReference>
<dbReference type="Pfam" id="PF00881">
    <property type="entry name" value="Nitroreductase"/>
    <property type="match status" value="1"/>
</dbReference>
<dbReference type="Gene3D" id="3.40.109.10">
    <property type="entry name" value="NADH Oxidase"/>
    <property type="match status" value="1"/>
</dbReference>
<protein>
    <submittedName>
        <fullName evidence="7">Amino acid adenylation domain-containing protein</fullName>
    </submittedName>
</protein>
<dbReference type="SUPFAM" id="SSF47336">
    <property type="entry name" value="ACP-like"/>
    <property type="match status" value="1"/>
</dbReference>
<dbReference type="GO" id="GO:0044550">
    <property type="term" value="P:secondary metabolite biosynthetic process"/>
    <property type="evidence" value="ECO:0007669"/>
    <property type="project" value="TreeGrafter"/>
</dbReference>
<dbReference type="InterPro" id="IPR041464">
    <property type="entry name" value="TubC_N"/>
</dbReference>
<keyword evidence="4" id="KW-0436">Ligase</keyword>
<dbReference type="Pfam" id="PF00550">
    <property type="entry name" value="PP-binding"/>
    <property type="match status" value="1"/>
</dbReference>
<dbReference type="CDD" id="cd19535">
    <property type="entry name" value="Cyc_NRPS"/>
    <property type="match status" value="1"/>
</dbReference>
<keyword evidence="3" id="KW-0597">Phosphoprotein</keyword>
<dbReference type="InterPro" id="IPR023213">
    <property type="entry name" value="CAT-like_dom_sf"/>
</dbReference>